<gene>
    <name evidence="3" type="ORF">F2Q68_00044716</name>
    <name evidence="2" type="ORF">F2Q70_00043730</name>
</gene>
<feature type="region of interest" description="Disordered" evidence="1">
    <location>
        <begin position="31"/>
        <end position="50"/>
    </location>
</feature>
<feature type="compositionally biased region" description="Polar residues" evidence="1">
    <location>
        <begin position="31"/>
        <end position="41"/>
    </location>
</feature>
<evidence type="ECO:0000313" key="3">
    <source>
        <dbReference type="EMBL" id="KAF2606043.1"/>
    </source>
</evidence>
<evidence type="ECO:0000313" key="2">
    <source>
        <dbReference type="EMBL" id="KAF2594642.1"/>
    </source>
</evidence>
<accession>A0A8S9KKX3</accession>
<sequence>MDKAPKDDANDDSSADEEQPTNRRRIEVILSQQTLSSNDVNNDAPAPGDLRDFLKRKLEPEDGNSSEDTDLRLTLNSRKFQRVLTSGPVLKERLKRSSNDL</sequence>
<feature type="region of interest" description="Disordered" evidence="1">
    <location>
        <begin position="1"/>
        <end position="24"/>
    </location>
</feature>
<dbReference type="EMBL" id="QGKW02000276">
    <property type="protein sequence ID" value="KAF2606043.1"/>
    <property type="molecule type" value="Genomic_DNA"/>
</dbReference>
<reference evidence="2" key="1">
    <citation type="submission" date="2019-12" db="EMBL/GenBank/DDBJ databases">
        <title>Genome sequencing and annotation of Brassica cretica.</title>
        <authorList>
            <person name="Studholme D.J."/>
            <person name="Sarris P.F."/>
        </authorList>
    </citation>
    <scope>NUCLEOTIDE SEQUENCE</scope>
    <source>
        <strain evidence="3">PFS-001/15</strain>
        <strain evidence="2">PFS-102/07</strain>
        <tissue evidence="2">Leaf</tissue>
    </source>
</reference>
<evidence type="ECO:0000256" key="1">
    <source>
        <dbReference type="SAM" id="MobiDB-lite"/>
    </source>
</evidence>
<dbReference type="AlphaFoldDB" id="A0A8S9KKX3"/>
<organism evidence="2">
    <name type="scientific">Brassica cretica</name>
    <name type="common">Mustard</name>
    <dbReference type="NCBI Taxonomy" id="69181"/>
    <lineage>
        <taxon>Eukaryota</taxon>
        <taxon>Viridiplantae</taxon>
        <taxon>Streptophyta</taxon>
        <taxon>Embryophyta</taxon>
        <taxon>Tracheophyta</taxon>
        <taxon>Spermatophyta</taxon>
        <taxon>Magnoliopsida</taxon>
        <taxon>eudicotyledons</taxon>
        <taxon>Gunneridae</taxon>
        <taxon>Pentapetalae</taxon>
        <taxon>rosids</taxon>
        <taxon>malvids</taxon>
        <taxon>Brassicales</taxon>
        <taxon>Brassicaceae</taxon>
        <taxon>Brassiceae</taxon>
        <taxon>Brassica</taxon>
    </lineage>
</organism>
<feature type="compositionally biased region" description="Acidic residues" evidence="1">
    <location>
        <begin position="9"/>
        <end position="19"/>
    </location>
</feature>
<dbReference type="EMBL" id="QGKY02000164">
    <property type="protein sequence ID" value="KAF2594642.1"/>
    <property type="molecule type" value="Genomic_DNA"/>
</dbReference>
<comment type="caution">
    <text evidence="2">The sequence shown here is derived from an EMBL/GenBank/DDBJ whole genome shotgun (WGS) entry which is preliminary data.</text>
</comment>
<dbReference type="Proteomes" id="UP000712281">
    <property type="component" value="Unassembled WGS sequence"/>
</dbReference>
<protein>
    <submittedName>
        <fullName evidence="2">Uncharacterized protein</fullName>
    </submittedName>
</protein>
<name>A0A8S9KKX3_BRACR</name>
<proteinExistence type="predicted"/>